<comment type="caution">
    <text evidence="1">The sequence shown here is derived from an EMBL/GenBank/DDBJ whole genome shotgun (WGS) entry which is preliminary data.</text>
</comment>
<accession>A0AAD7CPW8</accession>
<dbReference type="AlphaFoldDB" id="A0AAD7CPW8"/>
<organism evidence="1 2">
    <name type="scientific">Mycena rosella</name>
    <name type="common">Pink bonnet</name>
    <name type="synonym">Agaricus rosellus</name>
    <dbReference type="NCBI Taxonomy" id="1033263"/>
    <lineage>
        <taxon>Eukaryota</taxon>
        <taxon>Fungi</taxon>
        <taxon>Dikarya</taxon>
        <taxon>Basidiomycota</taxon>
        <taxon>Agaricomycotina</taxon>
        <taxon>Agaricomycetes</taxon>
        <taxon>Agaricomycetidae</taxon>
        <taxon>Agaricales</taxon>
        <taxon>Marasmiineae</taxon>
        <taxon>Mycenaceae</taxon>
        <taxon>Mycena</taxon>
    </lineage>
</organism>
<proteinExistence type="predicted"/>
<feature type="non-terminal residue" evidence="1">
    <location>
        <position position="1"/>
    </location>
</feature>
<evidence type="ECO:0000313" key="2">
    <source>
        <dbReference type="Proteomes" id="UP001221757"/>
    </source>
</evidence>
<gene>
    <name evidence="1" type="ORF">B0H17DRAFT_900929</name>
</gene>
<protein>
    <submittedName>
        <fullName evidence="1">Uncharacterized protein</fullName>
    </submittedName>
</protein>
<keyword evidence="2" id="KW-1185">Reference proteome</keyword>
<evidence type="ECO:0000313" key="1">
    <source>
        <dbReference type="EMBL" id="KAJ7657484.1"/>
    </source>
</evidence>
<dbReference type="Proteomes" id="UP001221757">
    <property type="component" value="Unassembled WGS sequence"/>
</dbReference>
<reference evidence="1" key="1">
    <citation type="submission" date="2023-03" db="EMBL/GenBank/DDBJ databases">
        <title>Massive genome expansion in bonnet fungi (Mycena s.s.) driven by repeated elements and novel gene families across ecological guilds.</title>
        <authorList>
            <consortium name="Lawrence Berkeley National Laboratory"/>
            <person name="Harder C.B."/>
            <person name="Miyauchi S."/>
            <person name="Viragh M."/>
            <person name="Kuo A."/>
            <person name="Thoen E."/>
            <person name="Andreopoulos B."/>
            <person name="Lu D."/>
            <person name="Skrede I."/>
            <person name="Drula E."/>
            <person name="Henrissat B."/>
            <person name="Morin E."/>
            <person name="Kohler A."/>
            <person name="Barry K."/>
            <person name="LaButti K."/>
            <person name="Morin E."/>
            <person name="Salamov A."/>
            <person name="Lipzen A."/>
            <person name="Mereny Z."/>
            <person name="Hegedus B."/>
            <person name="Baldrian P."/>
            <person name="Stursova M."/>
            <person name="Weitz H."/>
            <person name="Taylor A."/>
            <person name="Grigoriev I.V."/>
            <person name="Nagy L.G."/>
            <person name="Martin F."/>
            <person name="Kauserud H."/>
        </authorList>
    </citation>
    <scope>NUCLEOTIDE SEQUENCE</scope>
    <source>
        <strain evidence="1">CBHHK067</strain>
    </source>
</reference>
<sequence>LWMPNRLLAAMRAHGYVKGLGEKEASLREAQCTNSLDTVRGLLHSKRHLIQFRNDHLVGQSQNTRSNTLVGQVGDHIDAVTIKYRWAWKALRLLKGDVWLKKKQLRELTSKDL</sequence>
<dbReference type="EMBL" id="JARKIE010000290">
    <property type="protein sequence ID" value="KAJ7657484.1"/>
    <property type="molecule type" value="Genomic_DNA"/>
</dbReference>
<name>A0AAD7CPW8_MYCRO</name>
<feature type="non-terminal residue" evidence="1">
    <location>
        <position position="113"/>
    </location>
</feature>